<dbReference type="AlphaFoldDB" id="D8J2X9"/>
<organism evidence="3 5">
    <name type="scientific">Halalkalicoccus jeotgali (strain DSM 18796 / CECT 7217 / JCM 14584 / KCTC 4019 / B3)</name>
    <dbReference type="NCBI Taxonomy" id="795797"/>
    <lineage>
        <taxon>Archaea</taxon>
        <taxon>Methanobacteriati</taxon>
        <taxon>Methanobacteriota</taxon>
        <taxon>Stenosarchaea group</taxon>
        <taxon>Halobacteria</taxon>
        <taxon>Halobacteriales</taxon>
        <taxon>Halococcaceae</taxon>
        <taxon>Halalkalicoccus</taxon>
    </lineage>
</organism>
<keyword evidence="1" id="KW-0812">Transmembrane</keyword>
<dbReference type="OrthoDB" id="271303at2157"/>
<evidence type="ECO:0000256" key="1">
    <source>
        <dbReference type="SAM" id="Phobius"/>
    </source>
</evidence>
<name>D8J2X9_HALJB</name>
<reference evidence="4 6" key="2">
    <citation type="journal article" date="2014" name="PLoS Genet.">
        <title>Phylogenetically driven sequencing of extremely halophilic archaea reveals strategies for static and dynamic osmo-response.</title>
        <authorList>
            <person name="Becker E.A."/>
            <person name="Seitzer P.M."/>
            <person name="Tritt A."/>
            <person name="Larsen D."/>
            <person name="Krusor M."/>
            <person name="Yao A.I."/>
            <person name="Wu D."/>
            <person name="Madern D."/>
            <person name="Eisen J.A."/>
            <person name="Darling A.E."/>
            <person name="Facciotti M.T."/>
        </authorList>
    </citation>
    <scope>NUCLEOTIDE SEQUENCE [LARGE SCALE GENOMIC DNA]</scope>
    <source>
        <strain evidence="4">B3</strain>
        <strain evidence="6">DSM 18796 / CECT 7217 / JCM 14584 / KCTC 4019 / B3</strain>
    </source>
</reference>
<accession>D8J2X9</accession>
<dbReference type="Proteomes" id="UP000011645">
    <property type="component" value="Unassembled WGS sequence"/>
</dbReference>
<dbReference type="InterPro" id="IPR006976">
    <property type="entry name" value="VanZ-like"/>
</dbReference>
<protein>
    <recommendedName>
        <fullName evidence="2">VanZ-like domain-containing protein</fullName>
    </recommendedName>
</protein>
<keyword evidence="6" id="KW-1185">Reference proteome</keyword>
<evidence type="ECO:0000313" key="4">
    <source>
        <dbReference type="EMBL" id="ELY34895.1"/>
    </source>
</evidence>
<feature type="domain" description="VanZ-like" evidence="2">
    <location>
        <begin position="49"/>
        <end position="114"/>
    </location>
</feature>
<feature type="transmembrane region" description="Helical" evidence="1">
    <location>
        <begin position="95"/>
        <end position="117"/>
    </location>
</feature>
<dbReference type="STRING" id="795797.HacjB3_08515"/>
<dbReference type="HOGENOM" id="CLU_096028_4_1_2"/>
<keyword evidence="1" id="KW-1133">Transmembrane helix</keyword>
<feature type="transmembrane region" description="Helical" evidence="1">
    <location>
        <begin position="41"/>
        <end position="61"/>
    </location>
</feature>
<evidence type="ECO:0000313" key="6">
    <source>
        <dbReference type="Proteomes" id="UP000011645"/>
    </source>
</evidence>
<dbReference type="KEGG" id="hje:HacjB3_08515"/>
<evidence type="ECO:0000313" key="3">
    <source>
        <dbReference type="EMBL" id="ADJ15086.1"/>
    </source>
</evidence>
<proteinExistence type="predicted"/>
<sequence>MIASVHKRWLTVAILAGTILVVSLIPIPGAVPEDGGIPPSVLFHFIGYAALAGAVGIALLVSSRTRAVAGASVGASAYGVLMECLQYPLSYRSFSYVDMAINTTGATLGALLVVCVLSRSDDHR</sequence>
<dbReference type="EMBL" id="AOHV01000038">
    <property type="protein sequence ID" value="ELY34895.1"/>
    <property type="molecule type" value="Genomic_DNA"/>
</dbReference>
<feature type="transmembrane region" description="Helical" evidence="1">
    <location>
        <begin position="68"/>
        <end position="89"/>
    </location>
</feature>
<gene>
    <name evidence="3" type="ordered locus">HacjB3_08515</name>
    <name evidence="4" type="ORF">C497_14187</name>
</gene>
<dbReference type="Proteomes" id="UP000000390">
    <property type="component" value="Chromosome"/>
</dbReference>
<dbReference type="Pfam" id="PF04892">
    <property type="entry name" value="VanZ"/>
    <property type="match status" value="1"/>
</dbReference>
<dbReference type="EMBL" id="CP002062">
    <property type="protein sequence ID" value="ADJ15086.1"/>
    <property type="molecule type" value="Genomic_DNA"/>
</dbReference>
<evidence type="ECO:0000313" key="5">
    <source>
        <dbReference type="Proteomes" id="UP000000390"/>
    </source>
</evidence>
<dbReference type="RefSeq" id="WP_008417492.1">
    <property type="nucleotide sequence ID" value="NC_014297.1"/>
</dbReference>
<dbReference type="NCBIfam" id="NF037970">
    <property type="entry name" value="vanZ_1"/>
    <property type="match status" value="1"/>
</dbReference>
<dbReference type="GeneID" id="9419504"/>
<dbReference type="PATRIC" id="fig|795797.18.peg.1695"/>
<feature type="transmembrane region" description="Helical" evidence="1">
    <location>
        <begin position="9"/>
        <end position="29"/>
    </location>
</feature>
<keyword evidence="1" id="KW-0472">Membrane</keyword>
<dbReference type="eggNOG" id="arCOG03232">
    <property type="taxonomic scope" value="Archaea"/>
</dbReference>
<evidence type="ECO:0000259" key="2">
    <source>
        <dbReference type="Pfam" id="PF04892"/>
    </source>
</evidence>
<reference evidence="3 5" key="1">
    <citation type="journal article" date="2010" name="J. Bacteriol.">
        <title>Complete genome sequence of Halalkalicoccus jeotgali B3(T), an extremely halophilic archaeon.</title>
        <authorList>
            <person name="Roh S.W."/>
            <person name="Nam Y.D."/>
            <person name="Nam S.H."/>
            <person name="Choi S.H."/>
            <person name="Park H.S."/>
            <person name="Bae J.W."/>
        </authorList>
    </citation>
    <scope>NUCLEOTIDE SEQUENCE [LARGE SCALE GENOMIC DNA]</scope>
    <source>
        <strain evidence="3">B3</strain>
        <strain evidence="5">DSM 18796 / CECT 7217 / JCM 14584 / KCTC 4019 / B3</strain>
    </source>
</reference>